<dbReference type="GO" id="GO:0022857">
    <property type="term" value="F:transmembrane transporter activity"/>
    <property type="evidence" value="ECO:0007669"/>
    <property type="project" value="InterPro"/>
</dbReference>
<dbReference type="Proteomes" id="UP000005709">
    <property type="component" value="Unassembled WGS sequence"/>
</dbReference>
<accession>C8PH93</accession>
<dbReference type="InterPro" id="IPR011701">
    <property type="entry name" value="MFS"/>
</dbReference>
<dbReference type="InterPro" id="IPR036259">
    <property type="entry name" value="MFS_trans_sf"/>
</dbReference>
<dbReference type="InterPro" id="IPR001958">
    <property type="entry name" value="Tet-R_TetA/multi-R_MdtG-like"/>
</dbReference>
<feature type="transmembrane region" description="Helical" evidence="7">
    <location>
        <begin position="354"/>
        <end position="372"/>
    </location>
</feature>
<evidence type="ECO:0000256" key="5">
    <source>
        <dbReference type="ARBA" id="ARBA00022989"/>
    </source>
</evidence>
<keyword evidence="4 7" id="KW-0812">Transmembrane</keyword>
<evidence type="ECO:0000256" key="3">
    <source>
        <dbReference type="ARBA" id="ARBA00022475"/>
    </source>
</evidence>
<evidence type="ECO:0000256" key="4">
    <source>
        <dbReference type="ARBA" id="ARBA00022692"/>
    </source>
</evidence>
<dbReference type="InterPro" id="IPR050171">
    <property type="entry name" value="MFS_Transporters"/>
</dbReference>
<feature type="transmembrane region" description="Helical" evidence="7">
    <location>
        <begin position="40"/>
        <end position="59"/>
    </location>
</feature>
<dbReference type="SUPFAM" id="SSF103473">
    <property type="entry name" value="MFS general substrate transporter"/>
    <property type="match status" value="1"/>
</dbReference>
<keyword evidence="2" id="KW-0813">Transport</keyword>
<feature type="transmembrane region" description="Helical" evidence="7">
    <location>
        <begin position="209"/>
        <end position="228"/>
    </location>
</feature>
<keyword evidence="3" id="KW-1003">Cell membrane</keyword>
<dbReference type="EMBL" id="ACYG01000022">
    <property type="protein sequence ID" value="EEV17914.1"/>
    <property type="molecule type" value="Genomic_DNA"/>
</dbReference>
<feature type="transmembrane region" description="Helical" evidence="7">
    <location>
        <begin position="240"/>
        <end position="258"/>
    </location>
</feature>
<reference evidence="9 10" key="1">
    <citation type="submission" date="2009-07" db="EMBL/GenBank/DDBJ databases">
        <authorList>
            <person name="Madupu R."/>
            <person name="Sebastian Y."/>
            <person name="Durkin A.S."/>
            <person name="Torralba M."/>
            <person name="Methe B."/>
            <person name="Sutton G.G."/>
            <person name="Strausberg R.L."/>
            <person name="Nelson K.E."/>
        </authorList>
    </citation>
    <scope>NUCLEOTIDE SEQUENCE [LARGE SCALE GENOMIC DNA]</scope>
    <source>
        <strain evidence="9 10">RM3268</strain>
    </source>
</reference>
<dbReference type="PRINTS" id="PR01035">
    <property type="entry name" value="TCRTETA"/>
</dbReference>
<feature type="transmembrane region" description="Helical" evidence="7">
    <location>
        <begin position="6"/>
        <end position="28"/>
    </location>
</feature>
<evidence type="ECO:0000259" key="8">
    <source>
        <dbReference type="PROSITE" id="PS50850"/>
    </source>
</evidence>
<proteinExistence type="predicted"/>
<keyword evidence="6 7" id="KW-0472">Membrane</keyword>
<dbReference type="PANTHER" id="PTHR23517">
    <property type="entry name" value="RESISTANCE PROTEIN MDTM, PUTATIVE-RELATED-RELATED"/>
    <property type="match status" value="1"/>
</dbReference>
<gene>
    <name evidence="9" type="ORF">CAMGR0001_2281</name>
</gene>
<dbReference type="GO" id="GO:0005886">
    <property type="term" value="C:plasma membrane"/>
    <property type="evidence" value="ECO:0007669"/>
    <property type="project" value="UniProtKB-SubCell"/>
</dbReference>
<dbReference type="AlphaFoldDB" id="C8PH93"/>
<dbReference type="OrthoDB" id="9764259at2"/>
<dbReference type="InterPro" id="IPR020846">
    <property type="entry name" value="MFS_dom"/>
</dbReference>
<feature type="transmembrane region" description="Helical" evidence="7">
    <location>
        <begin position="71"/>
        <end position="89"/>
    </location>
</feature>
<sequence>MLKSVLPLSFIIATRFFGLFILLPVLSLYSLSLHGANESLVGLLFGIYAIMQVILQTPFGVLSDKIGRKKTLAIGLALFIVGACVCAASESIYTMIFGRFLQGCGAVGAVATALISDFTREEERGKAMAVMGAMIGVSFGVAMILSPLLSAKFGLASLFHLSSALTLLCLVLLFFVVPTEPHIRSLRQKVPLGSLLSDKNLMLMNLTNFFQKAFMTAAFFLIPILLVQKFGLSKSDLTKIYALGAIFGFTAMGASGALGEKRALAKQILLIGICFFIASYLIFAFASGASAFVVGVMLFFVGFNAHEPIMQSLASKFAKVAQKGAALGIFNSFGFFGSFLGGLCGGALFGKIGIEALGIGVAVLGVIWLVLLSRLSDPKLFKNLYFPKGGDFSALQGVKGIIEIYETDGELVVKFNSKLINEDQIYKIVGGK</sequence>
<feature type="transmembrane region" description="Helical" evidence="7">
    <location>
        <begin position="158"/>
        <end position="177"/>
    </location>
</feature>
<feature type="transmembrane region" description="Helical" evidence="7">
    <location>
        <begin position="324"/>
        <end position="348"/>
    </location>
</feature>
<protein>
    <submittedName>
        <fullName evidence="9">Transporter, major facilitator family protein</fullName>
    </submittedName>
</protein>
<comment type="caution">
    <text evidence="9">The sequence shown here is derived from an EMBL/GenBank/DDBJ whole genome shotgun (WGS) entry which is preliminary data.</text>
</comment>
<evidence type="ECO:0000256" key="6">
    <source>
        <dbReference type="ARBA" id="ARBA00023136"/>
    </source>
</evidence>
<evidence type="ECO:0000256" key="7">
    <source>
        <dbReference type="SAM" id="Phobius"/>
    </source>
</evidence>
<dbReference type="STRING" id="824.CGRAC_2053"/>
<evidence type="ECO:0000256" key="2">
    <source>
        <dbReference type="ARBA" id="ARBA00022448"/>
    </source>
</evidence>
<keyword evidence="10" id="KW-1185">Reference proteome</keyword>
<evidence type="ECO:0000313" key="9">
    <source>
        <dbReference type="EMBL" id="EEV17914.1"/>
    </source>
</evidence>
<comment type="subcellular location">
    <subcellularLocation>
        <location evidence="1">Cell membrane</location>
        <topology evidence="1">Multi-pass membrane protein</topology>
    </subcellularLocation>
</comment>
<dbReference type="PANTHER" id="PTHR23517:SF2">
    <property type="entry name" value="MULTIDRUG RESISTANCE PROTEIN MDTH"/>
    <property type="match status" value="1"/>
</dbReference>
<feature type="domain" description="Major facilitator superfamily (MFS) profile" evidence="8">
    <location>
        <begin position="1"/>
        <end position="377"/>
    </location>
</feature>
<dbReference type="Pfam" id="PF07690">
    <property type="entry name" value="MFS_1"/>
    <property type="match status" value="1"/>
</dbReference>
<dbReference type="Gene3D" id="1.20.1250.20">
    <property type="entry name" value="MFS general substrate transporter like domains"/>
    <property type="match status" value="1"/>
</dbReference>
<feature type="transmembrane region" description="Helical" evidence="7">
    <location>
        <begin position="270"/>
        <end position="303"/>
    </location>
</feature>
<dbReference type="eggNOG" id="COG2814">
    <property type="taxonomic scope" value="Bacteria"/>
</dbReference>
<dbReference type="RefSeq" id="WP_005870961.1">
    <property type="nucleotide sequence ID" value="NZ_ACYG01000022.1"/>
</dbReference>
<name>C8PH93_9BACT</name>
<organism evidence="9 10">
    <name type="scientific">Campylobacter gracilis RM3268</name>
    <dbReference type="NCBI Taxonomy" id="553220"/>
    <lineage>
        <taxon>Bacteria</taxon>
        <taxon>Pseudomonadati</taxon>
        <taxon>Campylobacterota</taxon>
        <taxon>Epsilonproteobacteria</taxon>
        <taxon>Campylobacterales</taxon>
        <taxon>Campylobacteraceae</taxon>
        <taxon>Campylobacter</taxon>
    </lineage>
</organism>
<dbReference type="PROSITE" id="PS50850">
    <property type="entry name" value="MFS"/>
    <property type="match status" value="1"/>
</dbReference>
<feature type="transmembrane region" description="Helical" evidence="7">
    <location>
        <begin position="127"/>
        <end position="146"/>
    </location>
</feature>
<evidence type="ECO:0000313" key="10">
    <source>
        <dbReference type="Proteomes" id="UP000005709"/>
    </source>
</evidence>
<evidence type="ECO:0000256" key="1">
    <source>
        <dbReference type="ARBA" id="ARBA00004651"/>
    </source>
</evidence>
<keyword evidence="5 7" id="KW-1133">Transmembrane helix</keyword>